<name>A0AAW2Z6E6_9EUKA</name>
<feature type="region of interest" description="Disordered" evidence="1">
    <location>
        <begin position="254"/>
        <end position="287"/>
    </location>
</feature>
<dbReference type="InterPro" id="IPR005162">
    <property type="entry name" value="Retrotrans_gag_dom"/>
</dbReference>
<dbReference type="Proteomes" id="UP001431209">
    <property type="component" value="Unassembled WGS sequence"/>
</dbReference>
<dbReference type="AlphaFoldDB" id="A0AAW2Z6E6"/>
<protein>
    <submittedName>
        <fullName evidence="3">Phosphoribosylformylglycinamidine synthase subunit</fullName>
    </submittedName>
</protein>
<evidence type="ECO:0000313" key="4">
    <source>
        <dbReference type="Proteomes" id="UP001431209"/>
    </source>
</evidence>
<dbReference type="Pfam" id="PF03732">
    <property type="entry name" value="Retrotrans_gag"/>
    <property type="match status" value="1"/>
</dbReference>
<proteinExistence type="predicted"/>
<accession>A0AAW2Z6E6</accession>
<dbReference type="EMBL" id="JAOPGA020001069">
    <property type="protein sequence ID" value="KAL0484797.1"/>
    <property type="molecule type" value="Genomic_DNA"/>
</dbReference>
<gene>
    <name evidence="3" type="ORF">AKO1_014867</name>
</gene>
<evidence type="ECO:0000256" key="1">
    <source>
        <dbReference type="SAM" id="MobiDB-lite"/>
    </source>
</evidence>
<evidence type="ECO:0000259" key="2">
    <source>
        <dbReference type="Pfam" id="PF03732"/>
    </source>
</evidence>
<sequence length="287" mass="33818">MEKWRVDTDTSFELSEGNIQSTLEKEGIEKDSAMVFAHKKKTESEKKAKESENMEKTISTLKSEMPTIRLKYIIEDLFKFEKFIARHNFEISKYLPLFMSCVEDGLVNNVRKLSESKLLEGKSWRECKKELLEKLTGKRVTEYMSLFRKIRPRRNETYDEYHQRFSSYMEILDVSNADAELIYYESVDQIAKLQAQIRVFRTQHADTDYEYRPEVSGYYETIKYVFNYMGTPLSSVYFDKNGYPAGVFSSAVKPTGRESTDAAEHHDSNSNLKKRHRDDRRGKDHYN</sequence>
<organism evidence="3 4">
    <name type="scientific">Acrasis kona</name>
    <dbReference type="NCBI Taxonomy" id="1008807"/>
    <lineage>
        <taxon>Eukaryota</taxon>
        <taxon>Discoba</taxon>
        <taxon>Heterolobosea</taxon>
        <taxon>Tetramitia</taxon>
        <taxon>Eutetramitia</taxon>
        <taxon>Acrasidae</taxon>
        <taxon>Acrasis</taxon>
    </lineage>
</organism>
<comment type="caution">
    <text evidence="3">The sequence shown here is derived from an EMBL/GenBank/DDBJ whole genome shotgun (WGS) entry which is preliminary data.</text>
</comment>
<evidence type="ECO:0000313" key="3">
    <source>
        <dbReference type="EMBL" id="KAL0484797.1"/>
    </source>
</evidence>
<keyword evidence="4" id="KW-1185">Reference proteome</keyword>
<reference evidence="3 4" key="1">
    <citation type="submission" date="2024-03" db="EMBL/GenBank/DDBJ databases">
        <title>The Acrasis kona genome and developmental transcriptomes reveal deep origins of eukaryotic multicellular pathways.</title>
        <authorList>
            <person name="Sheikh S."/>
            <person name="Fu C.-J."/>
            <person name="Brown M.W."/>
            <person name="Baldauf S.L."/>
        </authorList>
    </citation>
    <scope>NUCLEOTIDE SEQUENCE [LARGE SCALE GENOMIC DNA]</scope>
    <source>
        <strain evidence="3 4">ATCC MYA-3509</strain>
    </source>
</reference>
<feature type="compositionally biased region" description="Basic and acidic residues" evidence="1">
    <location>
        <begin position="255"/>
        <end position="268"/>
    </location>
</feature>
<feature type="domain" description="Retrotransposon gag" evidence="2">
    <location>
        <begin position="113"/>
        <end position="180"/>
    </location>
</feature>